<protein>
    <submittedName>
        <fullName evidence="3">Uncharacterized protein</fullName>
    </submittedName>
</protein>
<gene>
    <name evidence="3" type="ORF">CVT24_013228</name>
</gene>
<feature type="transmembrane region" description="Helical" evidence="2">
    <location>
        <begin position="45"/>
        <end position="68"/>
    </location>
</feature>
<keyword evidence="4" id="KW-1185">Reference proteome</keyword>
<evidence type="ECO:0000313" key="3">
    <source>
        <dbReference type="EMBL" id="PPQ75543.1"/>
    </source>
</evidence>
<keyword evidence="2" id="KW-1133">Transmembrane helix</keyword>
<feature type="compositionally biased region" description="Basic and acidic residues" evidence="1">
    <location>
        <begin position="294"/>
        <end position="311"/>
    </location>
</feature>
<feature type="transmembrane region" description="Helical" evidence="2">
    <location>
        <begin position="80"/>
        <end position="102"/>
    </location>
</feature>
<organism evidence="3 4">
    <name type="scientific">Panaeolus cyanescens</name>
    <dbReference type="NCBI Taxonomy" id="181874"/>
    <lineage>
        <taxon>Eukaryota</taxon>
        <taxon>Fungi</taxon>
        <taxon>Dikarya</taxon>
        <taxon>Basidiomycota</taxon>
        <taxon>Agaricomycotina</taxon>
        <taxon>Agaricomycetes</taxon>
        <taxon>Agaricomycetidae</taxon>
        <taxon>Agaricales</taxon>
        <taxon>Agaricineae</taxon>
        <taxon>Galeropsidaceae</taxon>
        <taxon>Panaeolus</taxon>
    </lineage>
</organism>
<comment type="caution">
    <text evidence="3">The sequence shown here is derived from an EMBL/GenBank/DDBJ whole genome shotgun (WGS) entry which is preliminary data.</text>
</comment>
<feature type="compositionally biased region" description="Polar residues" evidence="1">
    <location>
        <begin position="312"/>
        <end position="326"/>
    </location>
</feature>
<dbReference type="Proteomes" id="UP000284842">
    <property type="component" value="Unassembled WGS sequence"/>
</dbReference>
<reference evidence="3 4" key="1">
    <citation type="journal article" date="2018" name="Evol. Lett.">
        <title>Horizontal gene cluster transfer increased hallucinogenic mushroom diversity.</title>
        <authorList>
            <person name="Reynolds H.T."/>
            <person name="Vijayakumar V."/>
            <person name="Gluck-Thaler E."/>
            <person name="Korotkin H.B."/>
            <person name="Matheny P.B."/>
            <person name="Slot J.C."/>
        </authorList>
    </citation>
    <scope>NUCLEOTIDE SEQUENCE [LARGE SCALE GENOMIC DNA]</scope>
    <source>
        <strain evidence="3 4">2629</strain>
    </source>
</reference>
<sequence length="326" mass="36442">MPSPQSFAGTQLAISWLNALLFMLELVLAIYYFSWFPTKRLLRHLLKGVLLADSICMIAMFAATWEVLLGTFKEDPTKNWTWSIPLASFMVMIIAIFEELFLIDRCRRLGQTKYITIPLVALVIAHAVLNLYSIVYVMKNPQIDPYKKRYGTTAAGFIFFMHITVDSPSECIVLQLTTVNRVTACLAATVDTLIPLALSWQLYKVTPTQISRQRSWLDTMINMVSSGGLGGVMSLVQVIIFWIRADVFYVLLNTMGRIYGITIFVNLLEKTMSGGISLISVSVSVKAPSPSASAKEKQLPPTPRVEEHPDLDTQSEAPLHSQTSLV</sequence>
<name>A0A409WAL0_9AGAR</name>
<feature type="transmembrane region" description="Helical" evidence="2">
    <location>
        <begin position="12"/>
        <end position="33"/>
    </location>
</feature>
<accession>A0A409WAL0</accession>
<dbReference type="EMBL" id="NHTK01005663">
    <property type="protein sequence ID" value="PPQ75543.1"/>
    <property type="molecule type" value="Genomic_DNA"/>
</dbReference>
<dbReference type="AlphaFoldDB" id="A0A409WAL0"/>
<dbReference type="InParanoid" id="A0A409WAL0"/>
<evidence type="ECO:0000256" key="2">
    <source>
        <dbReference type="SAM" id="Phobius"/>
    </source>
</evidence>
<feature type="transmembrane region" description="Helical" evidence="2">
    <location>
        <begin position="221"/>
        <end position="243"/>
    </location>
</feature>
<proteinExistence type="predicted"/>
<keyword evidence="2" id="KW-0812">Transmembrane</keyword>
<dbReference type="OrthoDB" id="2993818at2759"/>
<feature type="region of interest" description="Disordered" evidence="1">
    <location>
        <begin position="289"/>
        <end position="326"/>
    </location>
</feature>
<evidence type="ECO:0000256" key="1">
    <source>
        <dbReference type="SAM" id="MobiDB-lite"/>
    </source>
</evidence>
<evidence type="ECO:0000313" key="4">
    <source>
        <dbReference type="Proteomes" id="UP000284842"/>
    </source>
</evidence>
<feature type="transmembrane region" description="Helical" evidence="2">
    <location>
        <begin position="249"/>
        <end position="268"/>
    </location>
</feature>
<feature type="transmembrane region" description="Helical" evidence="2">
    <location>
        <begin position="114"/>
        <end position="138"/>
    </location>
</feature>
<keyword evidence="2" id="KW-0472">Membrane</keyword>